<evidence type="ECO:0000259" key="3">
    <source>
        <dbReference type="Pfam" id="PF07687"/>
    </source>
</evidence>
<evidence type="ECO:0000256" key="2">
    <source>
        <dbReference type="PIRSR" id="PIRSR005962-1"/>
    </source>
</evidence>
<dbReference type="Pfam" id="PF01546">
    <property type="entry name" value="Peptidase_M20"/>
    <property type="match status" value="1"/>
</dbReference>
<dbReference type="Gene3D" id="3.30.70.360">
    <property type="match status" value="1"/>
</dbReference>
<proteinExistence type="predicted"/>
<dbReference type="PANTHER" id="PTHR11014:SF169">
    <property type="entry name" value="CLAN MH, FAMILY M20, PEPTIDASE T-LIKE METALLOPEPTIDASE"/>
    <property type="match status" value="1"/>
</dbReference>
<dbReference type="Proteomes" id="UP000266005">
    <property type="component" value="Unassembled WGS sequence"/>
</dbReference>
<dbReference type="InterPro" id="IPR017439">
    <property type="entry name" value="Amidohydrolase"/>
</dbReference>
<evidence type="ECO:0000313" key="4">
    <source>
        <dbReference type="EMBL" id="RIJ41564.1"/>
    </source>
</evidence>
<dbReference type="PIRSF" id="PIRSF005962">
    <property type="entry name" value="Pept_M20D_amidohydro"/>
    <property type="match status" value="1"/>
</dbReference>
<feature type="binding site" evidence="2">
    <location>
        <position position="360"/>
    </location>
    <ligand>
        <name>Mn(2+)</name>
        <dbReference type="ChEBI" id="CHEBI:29035"/>
        <label>2</label>
    </ligand>
</feature>
<protein>
    <submittedName>
        <fullName evidence="4">Amidohydrolase</fullName>
    </submittedName>
</protein>
<keyword evidence="2" id="KW-0479">Metal-binding</keyword>
<evidence type="ECO:0000313" key="5">
    <source>
        <dbReference type="Proteomes" id="UP000266005"/>
    </source>
</evidence>
<name>A0A399SEZ1_9BACT</name>
<keyword evidence="1 4" id="KW-0378">Hydrolase</keyword>
<dbReference type="GO" id="GO:0016787">
    <property type="term" value="F:hydrolase activity"/>
    <property type="evidence" value="ECO:0007669"/>
    <property type="project" value="UniProtKB-KW"/>
</dbReference>
<reference evidence="5" key="1">
    <citation type="submission" date="2018-08" db="EMBL/GenBank/DDBJ databases">
        <title>Mucilaginibacter sp. MYSH2.</title>
        <authorList>
            <person name="Seo T."/>
        </authorList>
    </citation>
    <scope>NUCLEOTIDE SEQUENCE [LARGE SCALE GENOMIC DNA]</scope>
    <source>
        <strain evidence="5">KIRAN</strain>
    </source>
</reference>
<organism evidence="4 5">
    <name type="scientific">Pontibacter oryzae</name>
    <dbReference type="NCBI Taxonomy" id="2304593"/>
    <lineage>
        <taxon>Bacteria</taxon>
        <taxon>Pseudomonadati</taxon>
        <taxon>Bacteroidota</taxon>
        <taxon>Cytophagia</taxon>
        <taxon>Cytophagales</taxon>
        <taxon>Hymenobacteraceae</taxon>
        <taxon>Pontibacter</taxon>
    </lineage>
</organism>
<evidence type="ECO:0000256" key="1">
    <source>
        <dbReference type="ARBA" id="ARBA00022801"/>
    </source>
</evidence>
<keyword evidence="2" id="KW-0464">Manganese</keyword>
<feature type="binding site" evidence="2">
    <location>
        <position position="138"/>
    </location>
    <ligand>
        <name>Mn(2+)</name>
        <dbReference type="ChEBI" id="CHEBI:29035"/>
        <label>2</label>
    </ligand>
</feature>
<feature type="binding site" evidence="2">
    <location>
        <position position="165"/>
    </location>
    <ligand>
        <name>Mn(2+)</name>
        <dbReference type="ChEBI" id="CHEBI:29035"/>
        <label>2</label>
    </ligand>
</feature>
<gene>
    <name evidence="4" type="ORF">D1627_05890</name>
</gene>
<comment type="caution">
    <text evidence="4">The sequence shown here is derived from an EMBL/GenBank/DDBJ whole genome shotgun (WGS) entry which is preliminary data.</text>
</comment>
<dbReference type="PANTHER" id="PTHR11014">
    <property type="entry name" value="PEPTIDASE M20 FAMILY MEMBER"/>
    <property type="match status" value="1"/>
</dbReference>
<keyword evidence="5" id="KW-1185">Reference proteome</keyword>
<dbReference type="SUPFAM" id="SSF53187">
    <property type="entry name" value="Zn-dependent exopeptidases"/>
    <property type="match status" value="1"/>
</dbReference>
<dbReference type="GO" id="GO:0046872">
    <property type="term" value="F:metal ion binding"/>
    <property type="evidence" value="ECO:0007669"/>
    <property type="project" value="UniProtKB-KW"/>
</dbReference>
<dbReference type="Pfam" id="PF07687">
    <property type="entry name" value="M20_dimer"/>
    <property type="match status" value="1"/>
</dbReference>
<dbReference type="EMBL" id="QWGE01000002">
    <property type="protein sequence ID" value="RIJ41564.1"/>
    <property type="molecule type" value="Genomic_DNA"/>
</dbReference>
<dbReference type="NCBIfam" id="TIGR01891">
    <property type="entry name" value="amidohydrolases"/>
    <property type="match status" value="1"/>
</dbReference>
<dbReference type="RefSeq" id="WP_119431312.1">
    <property type="nucleotide sequence ID" value="NZ_QWGE01000002.1"/>
</dbReference>
<dbReference type="InterPro" id="IPR036264">
    <property type="entry name" value="Bact_exopeptidase_dim_dom"/>
</dbReference>
<feature type="binding site" evidence="2">
    <location>
        <position position="105"/>
    </location>
    <ligand>
        <name>Mn(2+)</name>
        <dbReference type="ChEBI" id="CHEBI:29035"/>
        <label>2</label>
    </ligand>
</feature>
<feature type="binding site" evidence="2">
    <location>
        <position position="103"/>
    </location>
    <ligand>
        <name>Mn(2+)</name>
        <dbReference type="ChEBI" id="CHEBI:29035"/>
        <label>2</label>
    </ligand>
</feature>
<sequence length="387" mass="42132">MQHQEFPDLSNLITLRQNLHQHPELSGSESETSDRIQGFITQYNPDEVYTGLGGNGLALVFHGNASKDGPTIIFRAELDALPIAATNLSLPYTSVRAGIGHKCGHDGHMAILAGLGALLHQGRPAQGKVVLLFQPAEETGAGAWAILQDKVFQANIKPDYVFGLHNLPGWPKHQVIVRDNVFAAASTGMVVELTGKPSHAAEPENGVSPGQAMAEIVLAFNNIVAQKQTFQDLTLLTVIHARLGEIAFGTNPGFATVMATLRSYRPQDLQTLKILAAAAVQQIAATYGLQHSIRFAEEFPATINHQQEVQLVRQAARALQLQVTEAVHPFRWSEDFGHFTAKYKGAFFGLGSGTDQPQLHHSDYDFPDDLIPTGARLFYAIIQEIIN</sequence>
<comment type="cofactor">
    <cofactor evidence="2">
        <name>Mn(2+)</name>
        <dbReference type="ChEBI" id="CHEBI:29035"/>
    </cofactor>
    <text evidence="2">The Mn(2+) ion enhances activity.</text>
</comment>
<feature type="domain" description="Peptidase M20 dimerisation" evidence="3">
    <location>
        <begin position="187"/>
        <end position="285"/>
    </location>
</feature>
<dbReference type="OrthoDB" id="9777385at2"/>
<dbReference type="InterPro" id="IPR011650">
    <property type="entry name" value="Peptidase_M20_dimer"/>
</dbReference>
<dbReference type="SUPFAM" id="SSF55031">
    <property type="entry name" value="Bacterial exopeptidase dimerisation domain"/>
    <property type="match status" value="1"/>
</dbReference>
<dbReference type="Gene3D" id="3.40.630.10">
    <property type="entry name" value="Zn peptidases"/>
    <property type="match status" value="1"/>
</dbReference>
<dbReference type="InterPro" id="IPR002933">
    <property type="entry name" value="Peptidase_M20"/>
</dbReference>
<accession>A0A399SEZ1</accession>
<dbReference type="AlphaFoldDB" id="A0A399SEZ1"/>